<protein>
    <recommendedName>
        <fullName evidence="2">2EXR domain-containing protein</fullName>
    </recommendedName>
</protein>
<dbReference type="EMBL" id="CABFNP030001261">
    <property type="protein sequence ID" value="CAI6095137.1"/>
    <property type="molecule type" value="Genomic_DNA"/>
</dbReference>
<feature type="compositionally biased region" description="Basic and acidic residues" evidence="1">
    <location>
        <begin position="54"/>
        <end position="65"/>
    </location>
</feature>
<sequence length="837" mass="95906">MGFDKKAFLTAFRASNTNDSEKEPPPPYQEQEDHPRHDGSGTAPEIPPPGYPKTEVKSATKEKGKQPRVVGFDASRRPPIPATAVYLLQKDEDSKKKLQATVDGFCGAPDPSMFEFELVCLLCFEYETECLCSISDPETTADPWQIPQIKKPKRSFKFPAKLATELGDKPAHLSAAIAQSLWPAITRGMIPIFNDRSLVVLRSRALERMQDPKEILRNMVNPVSTLPSAAKCRCGCQLEICKKVRSRYGLESKESIEECSVTSYKVRTRTFNAVRLPYGITCFELSDIGLYEIKTVDEEDFLFYCSILPTFWNVYPFPKPKNDPADINWHMVLESLLHETLTLQNNRMSRYEILPIRAMCHKDGSTRAVMRAENFAAGPGFLIMETPSAPSSPKYSIIDCGYSLRHVSSINSPRTADADAFISQATSAQPKFGSLETVSVARASRQQPTHFHLFSKLPTQIRLVIWRLAICGHETPRLHYYSLFNEEHGGYRQSFLPRLISLYMNPPGQKKKHIHPKDKKPEPVKRRQLRSQPCQLTWAGANRVHYYWNAGLRTACWESRIVLTEYYNRLGKAKSSVKKTVAQNEYPTPTEPSPSEECLSSERTLSAEEKNKIALSRTTATLPEKGGRVYIDWWTADIVCFRFPQEHMDACVYFQWEKFLTRLPFFQLPYASALNLAFEFEDGWEKGLGETKETVCHYLSEASTRGLVMRAWRDWLTGRIPIWARLYLINPRNDLPTRHRLAKGFRYYYDAVYGAEYPCSSRDHRIFSDGKKRYVESYDWDEQGRNRDVPICSFIMKMDRLCRPLPTSPIDASLPTSYQHFFRVLRPLPNDMTPTNT</sequence>
<proteinExistence type="predicted"/>
<dbReference type="Proteomes" id="UP001160390">
    <property type="component" value="Unassembled WGS sequence"/>
</dbReference>
<name>A0AA35MDG3_9HYPO</name>
<feature type="domain" description="2EXR" evidence="2">
    <location>
        <begin position="451"/>
        <end position="572"/>
    </location>
</feature>
<keyword evidence="4" id="KW-1185">Reference proteome</keyword>
<evidence type="ECO:0000313" key="4">
    <source>
        <dbReference type="Proteomes" id="UP001160390"/>
    </source>
</evidence>
<organism evidence="3 4">
    <name type="scientific">Clonostachys chloroleuca</name>
    <dbReference type="NCBI Taxonomy" id="1926264"/>
    <lineage>
        <taxon>Eukaryota</taxon>
        <taxon>Fungi</taxon>
        <taxon>Dikarya</taxon>
        <taxon>Ascomycota</taxon>
        <taxon>Pezizomycotina</taxon>
        <taxon>Sordariomycetes</taxon>
        <taxon>Hypocreomycetidae</taxon>
        <taxon>Hypocreales</taxon>
        <taxon>Bionectriaceae</taxon>
        <taxon>Clonostachys</taxon>
    </lineage>
</organism>
<feature type="compositionally biased region" description="Basic residues" evidence="1">
    <location>
        <begin position="509"/>
        <end position="518"/>
    </location>
</feature>
<evidence type="ECO:0000259" key="2">
    <source>
        <dbReference type="Pfam" id="PF20150"/>
    </source>
</evidence>
<reference evidence="3" key="1">
    <citation type="submission" date="2023-01" db="EMBL/GenBank/DDBJ databases">
        <authorList>
            <person name="Piombo E."/>
        </authorList>
    </citation>
    <scope>NUCLEOTIDE SEQUENCE</scope>
</reference>
<feature type="region of interest" description="Disordered" evidence="1">
    <location>
        <begin position="507"/>
        <end position="528"/>
    </location>
</feature>
<feature type="region of interest" description="Disordered" evidence="1">
    <location>
        <begin position="1"/>
        <end position="74"/>
    </location>
</feature>
<dbReference type="Pfam" id="PF20150">
    <property type="entry name" value="2EXR"/>
    <property type="match status" value="1"/>
</dbReference>
<dbReference type="InterPro" id="IPR045518">
    <property type="entry name" value="2EXR"/>
</dbReference>
<accession>A0AA35MDG3</accession>
<comment type="caution">
    <text evidence="3">The sequence shown here is derived from an EMBL/GenBank/DDBJ whole genome shotgun (WGS) entry which is preliminary data.</text>
</comment>
<gene>
    <name evidence="3" type="ORF">CCHLO57077_00007734</name>
</gene>
<evidence type="ECO:0000313" key="3">
    <source>
        <dbReference type="EMBL" id="CAI6095137.1"/>
    </source>
</evidence>
<dbReference type="AlphaFoldDB" id="A0AA35MDG3"/>
<evidence type="ECO:0000256" key="1">
    <source>
        <dbReference type="SAM" id="MobiDB-lite"/>
    </source>
</evidence>